<dbReference type="RefSeq" id="WP_380969189.1">
    <property type="nucleotide sequence ID" value="NZ_JBHTCO010000042.1"/>
</dbReference>
<dbReference type="InterPro" id="IPR043733">
    <property type="entry name" value="DUF5677"/>
</dbReference>
<dbReference type="Proteomes" id="UP001596505">
    <property type="component" value="Unassembled WGS sequence"/>
</dbReference>
<evidence type="ECO:0000313" key="1">
    <source>
        <dbReference type="EMBL" id="MFC7395061.1"/>
    </source>
</evidence>
<reference evidence="2" key="1">
    <citation type="journal article" date="2019" name="Int. J. Syst. Evol. Microbiol.">
        <title>The Global Catalogue of Microorganisms (GCM) 10K type strain sequencing project: providing services to taxonomists for standard genome sequencing and annotation.</title>
        <authorList>
            <consortium name="The Broad Institute Genomics Platform"/>
            <consortium name="The Broad Institute Genome Sequencing Center for Infectious Disease"/>
            <person name="Wu L."/>
            <person name="Ma J."/>
        </authorList>
    </citation>
    <scope>NUCLEOTIDE SEQUENCE [LARGE SCALE GENOMIC DNA]</scope>
    <source>
        <strain evidence="2">CGMCC 1.16305</strain>
    </source>
</reference>
<gene>
    <name evidence="1" type="ORF">ACFQRG_19295</name>
</gene>
<proteinExistence type="predicted"/>
<dbReference type="Pfam" id="PF18928">
    <property type="entry name" value="DUF5677"/>
    <property type="match status" value="1"/>
</dbReference>
<accession>A0ABW2Q398</accession>
<protein>
    <submittedName>
        <fullName evidence="1">DUF5677 domain-containing protein</fullName>
    </submittedName>
</protein>
<name>A0ABW2Q398_9BACL</name>
<evidence type="ECO:0000313" key="2">
    <source>
        <dbReference type="Proteomes" id="UP001596505"/>
    </source>
</evidence>
<keyword evidence="2" id="KW-1185">Reference proteome</keyword>
<comment type="caution">
    <text evidence="1">The sequence shown here is derived from an EMBL/GenBank/DDBJ whole genome shotgun (WGS) entry which is preliminary data.</text>
</comment>
<organism evidence="1 2">
    <name type="scientific">Scopulibacillus cellulosilyticus</name>
    <dbReference type="NCBI Taxonomy" id="2665665"/>
    <lineage>
        <taxon>Bacteria</taxon>
        <taxon>Bacillati</taxon>
        <taxon>Bacillota</taxon>
        <taxon>Bacilli</taxon>
        <taxon>Bacillales</taxon>
        <taxon>Sporolactobacillaceae</taxon>
        <taxon>Scopulibacillus</taxon>
    </lineage>
</organism>
<dbReference type="EMBL" id="JBHTCO010000042">
    <property type="protein sequence ID" value="MFC7395061.1"/>
    <property type="molecule type" value="Genomic_DNA"/>
</dbReference>
<sequence length="376" mass="43777">MYEDFLKDVLGDATSKENEERYSLSKLIFMSWISKKLKEYEQEQFEEQLTKTLENLGNYDLVEDDDINDLLFLFGYKMREDLRLEEIGFNNRLAQHYGLEFYYLELLEILSRELGALFSKNINDNREKALTDFLFHQHIRACSIYSEIIYLIKGGFGTGAITRFRSLHELAVISEFVVENGEDAAESYFDYLPVMQMKDLMFQERLVGESLDDETVKKELKVHLREITEKRGKDFTNLKERSDYIWAKKYLKKGQNASFNQIRKSINRQHGLKPYKIASNNIHSAPKSIVSSLSTSSGTFGSGASNIGISLAGTWGTYEMIQVNRLVFSQLIQEKESELVDRMQGMFIMKMMNHLAKLLYEDFPDKEAQLLMDEEQ</sequence>